<feature type="domain" description="Mos1 transposase HTH" evidence="1">
    <location>
        <begin position="13"/>
        <end position="58"/>
    </location>
</feature>
<dbReference type="Gene3D" id="1.10.10.1450">
    <property type="match status" value="1"/>
</dbReference>
<dbReference type="EMBL" id="KK112253">
    <property type="protein sequence ID" value="KFM57191.1"/>
    <property type="molecule type" value="Genomic_DNA"/>
</dbReference>
<dbReference type="Proteomes" id="UP000054359">
    <property type="component" value="Unassembled WGS sequence"/>
</dbReference>
<feature type="non-terminal residue" evidence="2">
    <location>
        <position position="58"/>
    </location>
</feature>
<reference evidence="2 3" key="1">
    <citation type="submission" date="2013-11" db="EMBL/GenBank/DDBJ databases">
        <title>Genome sequencing of Stegodyphus mimosarum.</title>
        <authorList>
            <person name="Bechsgaard J."/>
        </authorList>
    </citation>
    <scope>NUCLEOTIDE SEQUENCE [LARGE SCALE GENOMIC DNA]</scope>
</reference>
<dbReference type="AlphaFoldDB" id="A0A087SWF2"/>
<evidence type="ECO:0000313" key="2">
    <source>
        <dbReference type="EMBL" id="KFM57191.1"/>
    </source>
</evidence>
<evidence type="ECO:0000313" key="3">
    <source>
        <dbReference type="Proteomes" id="UP000054359"/>
    </source>
</evidence>
<gene>
    <name evidence="2" type="ORF">X975_09312</name>
</gene>
<evidence type="ECO:0000259" key="1">
    <source>
        <dbReference type="Pfam" id="PF17906"/>
    </source>
</evidence>
<proteinExistence type="predicted"/>
<protein>
    <recommendedName>
        <fullName evidence="1">Mos1 transposase HTH domain-containing protein</fullName>
    </recommendedName>
</protein>
<dbReference type="Pfam" id="PF17906">
    <property type="entry name" value="HTH_48"/>
    <property type="match status" value="1"/>
</dbReference>
<sequence length="58" mass="6657">MFKTISSPADCEIRAVIKFLNTRNDKAAEIYRQVTEVYGEQAISDGMVRKWVRMFNAG</sequence>
<keyword evidence="3" id="KW-1185">Reference proteome</keyword>
<name>A0A087SWF2_STEMI</name>
<dbReference type="OMA" id="WFETFTS"/>
<organism evidence="2 3">
    <name type="scientific">Stegodyphus mimosarum</name>
    <name type="common">African social velvet spider</name>
    <dbReference type="NCBI Taxonomy" id="407821"/>
    <lineage>
        <taxon>Eukaryota</taxon>
        <taxon>Metazoa</taxon>
        <taxon>Ecdysozoa</taxon>
        <taxon>Arthropoda</taxon>
        <taxon>Chelicerata</taxon>
        <taxon>Arachnida</taxon>
        <taxon>Araneae</taxon>
        <taxon>Araneomorphae</taxon>
        <taxon>Entelegynae</taxon>
        <taxon>Eresoidea</taxon>
        <taxon>Eresidae</taxon>
        <taxon>Stegodyphus</taxon>
    </lineage>
</organism>
<dbReference type="InterPro" id="IPR041426">
    <property type="entry name" value="Mos1_HTH"/>
</dbReference>
<dbReference type="OrthoDB" id="8191996at2759"/>
<accession>A0A087SWF2</accession>